<evidence type="ECO:0000256" key="3">
    <source>
        <dbReference type="PROSITE-ProRule" id="PRU00357"/>
    </source>
</evidence>
<gene>
    <name evidence="6" type="ORF">MUK42_10890</name>
</gene>
<accession>A0A9E7G650</accession>
<feature type="region of interest" description="Disordered" evidence="4">
    <location>
        <begin position="697"/>
        <end position="716"/>
    </location>
</feature>
<dbReference type="GO" id="GO:0005634">
    <property type="term" value="C:nucleus"/>
    <property type="evidence" value="ECO:0007669"/>
    <property type="project" value="UniProtKB-SubCell"/>
</dbReference>
<dbReference type="PANTHER" id="PTHR48429:SF1">
    <property type="entry name" value="AGENET DOMAIN-CONTAINING PROTEIN"/>
    <property type="match status" value="1"/>
</dbReference>
<feature type="compositionally biased region" description="Low complexity" evidence="4">
    <location>
        <begin position="1340"/>
        <end position="1355"/>
    </location>
</feature>
<feature type="domain" description="CCT" evidence="5">
    <location>
        <begin position="166"/>
        <end position="208"/>
    </location>
</feature>
<feature type="compositionally biased region" description="Polar residues" evidence="4">
    <location>
        <begin position="1741"/>
        <end position="1750"/>
    </location>
</feature>
<dbReference type="Pfam" id="PF06203">
    <property type="entry name" value="CCT"/>
    <property type="match status" value="1"/>
</dbReference>
<feature type="region of interest" description="Disordered" evidence="4">
    <location>
        <begin position="1740"/>
        <end position="1780"/>
    </location>
</feature>
<dbReference type="InterPro" id="IPR055274">
    <property type="entry name" value="SWO1"/>
</dbReference>
<feature type="region of interest" description="Disordered" evidence="4">
    <location>
        <begin position="143"/>
        <end position="164"/>
    </location>
</feature>
<feature type="region of interest" description="Disordered" evidence="4">
    <location>
        <begin position="942"/>
        <end position="966"/>
    </location>
</feature>
<feature type="compositionally biased region" description="Polar residues" evidence="4">
    <location>
        <begin position="1076"/>
        <end position="1089"/>
    </location>
</feature>
<evidence type="ECO:0000256" key="2">
    <source>
        <dbReference type="ARBA" id="ARBA00023242"/>
    </source>
</evidence>
<evidence type="ECO:0000256" key="1">
    <source>
        <dbReference type="ARBA" id="ARBA00004123"/>
    </source>
</evidence>
<proteinExistence type="predicted"/>
<name>A0A9E7G650_9LILI</name>
<feature type="compositionally biased region" description="Polar residues" evidence="4">
    <location>
        <begin position="1143"/>
        <end position="1155"/>
    </location>
</feature>
<feature type="compositionally biased region" description="Basic and acidic residues" evidence="4">
    <location>
        <begin position="2066"/>
        <end position="2081"/>
    </location>
</feature>
<dbReference type="Proteomes" id="UP001055439">
    <property type="component" value="Chromosome 5"/>
</dbReference>
<evidence type="ECO:0000313" key="6">
    <source>
        <dbReference type="EMBL" id="URE05718.1"/>
    </source>
</evidence>
<dbReference type="OrthoDB" id="433924at2759"/>
<organism evidence="6 7">
    <name type="scientific">Musa troglodytarum</name>
    <name type="common">fe'i banana</name>
    <dbReference type="NCBI Taxonomy" id="320322"/>
    <lineage>
        <taxon>Eukaryota</taxon>
        <taxon>Viridiplantae</taxon>
        <taxon>Streptophyta</taxon>
        <taxon>Embryophyta</taxon>
        <taxon>Tracheophyta</taxon>
        <taxon>Spermatophyta</taxon>
        <taxon>Magnoliopsida</taxon>
        <taxon>Liliopsida</taxon>
        <taxon>Zingiberales</taxon>
        <taxon>Musaceae</taxon>
        <taxon>Musa</taxon>
    </lineage>
</organism>
<dbReference type="SMART" id="SM00743">
    <property type="entry name" value="Agenet"/>
    <property type="match status" value="2"/>
</dbReference>
<feature type="region of interest" description="Disordered" evidence="4">
    <location>
        <begin position="2212"/>
        <end position="2246"/>
    </location>
</feature>
<comment type="subcellular location">
    <subcellularLocation>
        <location evidence="1 3">Nucleus</location>
    </subcellularLocation>
</comment>
<dbReference type="PROSITE" id="PS51017">
    <property type="entry name" value="CCT"/>
    <property type="match status" value="1"/>
</dbReference>
<feature type="region of interest" description="Disordered" evidence="4">
    <location>
        <begin position="2066"/>
        <end position="2085"/>
    </location>
</feature>
<sequence length="2286" mass="247504">MIAAMSSSSLCDVCRGAGGACPRCTDLNRAIPTMFSEPMRGPEALHEFQFFGHDDSVAWMFNDPKDHVPPAEESPAAAAAGFKYLDGLGDACDPGHGLTFDVCLSTTRPPEPIPVSMAALAMGQAASGATIMSFSGSTFTDASSGSNKEAGETMAAAGQGDPSMEREAKIMRYKEKRKKRRYEKQIRYASRKAYAEMRPRIKGRFAKTPETSQPPAEPSYDPDRLDFRWDTSMDYDDNDFQNQNFQLIEEDNDGFPQNLQSYAPPKFDIDDHFQAHLRFDSLSETGLLLGIQGEENNWIEEFSPRNTAAEFGSNSAQTSISGHDNIWFNVPTSESAQILVNSVEDNEMVSSQVMNTASETHAVEDSTNCETKSIVDTNSTLLADEFHNSVLESNEEVLKVDQVGVNSQTSSKENSEMGMDASSLDQKLHSTGKVEASQCTINEELASSSSDNSKVCLVVGEPFEAVQNNEPLDNASMNNSLLEDHRCDVNRDIEASPNFISCSTQDGASGVPTEIAGIGTCKMDSALFSEQKAEECYEVDMGERLEAQQSEKSQNETCFSLYGVCKVADQPFQHHTVDNNVSNVKASSDLVTPTDSLMLLNEGSSNSLFFKNSDEAIDYPVAVLNKDIRKKDESSALTKEVPSLAVGRDEKVEKNSVEVVSEDIPELCEAAGPVDFGHDVHEYASKHDYVQLQSTSSNASKITSSEEERNLATSKPYIDDNNCSESRSSSDIAVRIELSTSLKAEIRMTGVDGDNNCRIDLVQQERSGKDECSKPIIEKASGQLDDSEHIILKKPCAVLLDDAENKISPSVHDKMAPMSDTSSLAEQKENNIIHLEEKEYIAPLIDSRDTNSKDCDSVIENAEFSSSKAQNTDEVMKSDKESVMNQADNPTILQHLHSEVEIVEPKEAASMPASCCNEKDVNISALSVIDSNADVEVSRQPLVVPASGGDGPPNKSDGSETANSDGFQLASSAGVTSFAACQSTEGKGGNQSLSEPSCGSPTVISCSNSSLLNPAGPASVTAKNSDSLKCTVQDSKVSTPSEDEGNFTFAVQPDADLSKKDTKKDWEPIHHLHSFDQPQISQENSQQHLNETKKASASIISKTTVEDKRKQVSARATRKVGNSKGDTKEKLQEKHGRGRKKNPVSTSPFPDSATRNKTHTEVPSALLHQPFTDLQQIQLRAQIFVYGSLIQGVMPDEACMIPAFGGSEDGGRSLWERAWRVASERFYNQKSSPSTSDTHLHYHTGISGNPLQSKALNSPAGWSDVKFPNSTIQGSTVSLQSPFQSSSKEVLSSSILRGIHLESNQSLSPLHSYQTSHIRQYLNNATPLLSQSPCPGASSLSSQSLSFDSSAQNSAKPVSETTQVATLRDSSKSCASNMQLAFPGVSLPNQVAKSVSAASVVPVETQNRAATLSTKNASVSEKSRKKKKVSAPEELEPKFSIAQPQVESASAAVITNYIATSGCLSLSSNSPSNATSGGLALNASHPITLPYSRILSSGDTQQRVVLNETCTQIEHSKQQAENASAYAAAAVRHSQIIWEQMVVQRNSGLVSELEKKLASAAVAAAAAASVAKAAAEVAKVASEAAIQAKFMGDEALNFASTGRTTKNSEVSLETGKHLLSSTPGSISNGKDKICGPCSIISTAQKTIRKRVEASSAAIKRAENLDAILKAAEMVAEAVSQAGMIVSMGEPLPFSISELVEAGPEGHWRRHSATMGNMTEAIDVQVRENCDLDVASDHEIVAQQSNEQSSNHNERRKVSNTDEMPPGNKNYGSKLGSGSKTILTERPTRDSLQGSSIQKGSLVEVVVDEGGLSRAWFSAWVVDVEDGKAQVCYKDLSKKGHDKLEWIPLASEGDKPPRIRMAHPIIVAKSEGTRKRGREVSGNFTWAVGDRVDAWIHDGWWEGIVTEKSQDDETKLTVQFPAGGDSSAVRAWNLRHSLIWKDGQWIEWSHEKDRVTLEPYEGDTPNEKRQKLGQVDANNKSEIAEGEMGTMSTNVHTDGSRKLEESRQLGTLGKDVIISFGNDVGGANNTDALKVRRAGLQKIGSKKMVFGVPKPGKKRKFMEVSKHYTKDKTEKATEKTDSVKSVNSLLPQASQSWRNISKVDVKGKRATNLSTRGQKSLKSQNVQIRSTVDKEKLPVTTASVLNGEKSSLRTTFSNEEKKMSMEIGSFSQLGRVDMPVVGSSVPCIPSFKMNSSSVEAEVGEKGNVLSVVDKSNSSESEAYENPGKRSADVIEPRRSNRRIQPTSRLLEGLQSSLIIPKSPAVTYDRDAKTMHRGVTASRGTSHG</sequence>
<feature type="compositionally biased region" description="Basic and acidic residues" evidence="4">
    <location>
        <begin position="1125"/>
        <end position="1135"/>
    </location>
</feature>
<feature type="compositionally biased region" description="Basic and acidic residues" evidence="4">
    <location>
        <begin position="1056"/>
        <end position="1074"/>
    </location>
</feature>
<evidence type="ECO:0000259" key="5">
    <source>
        <dbReference type="PROSITE" id="PS51017"/>
    </source>
</evidence>
<evidence type="ECO:0000313" key="7">
    <source>
        <dbReference type="Proteomes" id="UP001055439"/>
    </source>
</evidence>
<dbReference type="InterPro" id="IPR014002">
    <property type="entry name" value="Agenet_dom_plant"/>
</dbReference>
<dbReference type="EMBL" id="CP097507">
    <property type="protein sequence ID" value="URE05718.1"/>
    <property type="molecule type" value="Genomic_DNA"/>
</dbReference>
<dbReference type="PANTHER" id="PTHR48429">
    <property type="entry name" value="AGENET DOMAIN-CONTAINING PROTEIN"/>
    <property type="match status" value="1"/>
</dbReference>
<evidence type="ECO:0000256" key="4">
    <source>
        <dbReference type="SAM" id="MobiDB-lite"/>
    </source>
</evidence>
<reference evidence="6" key="1">
    <citation type="submission" date="2022-05" db="EMBL/GenBank/DDBJ databases">
        <title>The Musa troglodytarum L. genome provides insights into the mechanism of non-climacteric behaviour and enrichment of carotenoids.</title>
        <authorList>
            <person name="Wang J."/>
        </authorList>
    </citation>
    <scope>NUCLEOTIDE SEQUENCE</scope>
    <source>
        <tissue evidence="6">Leaf</tissue>
    </source>
</reference>
<feature type="region of interest" description="Disordered" evidence="4">
    <location>
        <begin position="1340"/>
        <end position="1363"/>
    </location>
</feature>
<feature type="region of interest" description="Disordered" evidence="4">
    <location>
        <begin position="203"/>
        <end position="223"/>
    </location>
</feature>
<dbReference type="InterPro" id="IPR010402">
    <property type="entry name" value="CCT_domain"/>
</dbReference>
<dbReference type="Pfam" id="PF05641">
    <property type="entry name" value="Agenet"/>
    <property type="match status" value="1"/>
</dbReference>
<feature type="region of interest" description="Disordered" evidence="4">
    <location>
        <begin position="1410"/>
        <end position="1433"/>
    </location>
</feature>
<feature type="region of interest" description="Disordered" evidence="4">
    <location>
        <begin position="2267"/>
        <end position="2286"/>
    </location>
</feature>
<feature type="region of interest" description="Disordered" evidence="4">
    <location>
        <begin position="1036"/>
        <end position="1160"/>
    </location>
</feature>
<keyword evidence="2 3" id="KW-0539">Nucleus</keyword>
<protein>
    <submittedName>
        <fullName evidence="6">CCT motif</fullName>
    </submittedName>
</protein>
<feature type="compositionally biased region" description="Basic and acidic residues" evidence="4">
    <location>
        <begin position="2225"/>
        <end position="2237"/>
    </location>
</feature>
<dbReference type="InterPro" id="IPR008395">
    <property type="entry name" value="Agenet-like_dom"/>
</dbReference>
<keyword evidence="7" id="KW-1185">Reference proteome</keyword>